<comment type="caution">
    <text evidence="1">The sequence shown here is derived from an EMBL/GenBank/DDBJ whole genome shotgun (WGS) entry which is preliminary data.</text>
</comment>
<gene>
    <name evidence="1" type="ORF">GPAL_1389</name>
</gene>
<evidence type="ECO:0000313" key="2">
    <source>
        <dbReference type="Proteomes" id="UP000006251"/>
    </source>
</evidence>
<accession>K6ZD35</accession>
<dbReference type="RefSeq" id="WP_006010305.1">
    <property type="nucleotide sequence ID" value="NZ_BAEQ01000023.1"/>
</dbReference>
<name>K6ZD35_9ALTE</name>
<dbReference type="AlphaFoldDB" id="K6ZD35"/>
<evidence type="ECO:0000313" key="1">
    <source>
        <dbReference type="EMBL" id="GAC28262.1"/>
    </source>
</evidence>
<proteinExistence type="predicted"/>
<organism evidence="1 2">
    <name type="scientific">Brumicola pallidula DSM 14239 = ACAM 615</name>
    <dbReference type="NCBI Taxonomy" id="1121922"/>
    <lineage>
        <taxon>Bacteria</taxon>
        <taxon>Pseudomonadati</taxon>
        <taxon>Pseudomonadota</taxon>
        <taxon>Gammaproteobacteria</taxon>
        <taxon>Alteromonadales</taxon>
        <taxon>Alteromonadaceae</taxon>
        <taxon>Brumicola</taxon>
    </lineage>
</organism>
<sequence length="121" mass="14099">MEKLKRTKQLKSLLHILDNPRGVSEKSINRAAHTMSGRNVPTDIERLYNIEFVKPRVRGTARDGSRYSIYQLTDITQVHNLIKLVKYNCLTNRFKSIDQIYFNYAIQSYEAYFKAAAAKKN</sequence>
<dbReference type="STRING" id="1121922.GCA_000428905_00698"/>
<dbReference type="Proteomes" id="UP000006251">
    <property type="component" value="Unassembled WGS sequence"/>
</dbReference>
<reference evidence="2" key="1">
    <citation type="journal article" date="2014" name="Environ. Microbiol.">
        <title>Comparative genomics of the marine bacterial genus Glaciecola reveals the high degree of genomic diversity and genomic characteristic for cold adaptation.</title>
        <authorList>
            <person name="Qin Q.L."/>
            <person name="Xie B.B."/>
            <person name="Yu Y."/>
            <person name="Shu Y.L."/>
            <person name="Rong J.C."/>
            <person name="Zhang Y.J."/>
            <person name="Zhao D.L."/>
            <person name="Chen X.L."/>
            <person name="Zhang X.Y."/>
            <person name="Chen B."/>
            <person name="Zhou B.C."/>
            <person name="Zhang Y.Z."/>
        </authorList>
    </citation>
    <scope>NUCLEOTIDE SEQUENCE [LARGE SCALE GENOMIC DNA]</scope>
    <source>
        <strain evidence="2">ACAM 615</strain>
    </source>
</reference>
<protein>
    <submittedName>
        <fullName evidence="1">Uncharacterized protein</fullName>
    </submittedName>
</protein>
<keyword evidence="2" id="KW-1185">Reference proteome</keyword>
<dbReference type="EMBL" id="BAEQ01000023">
    <property type="protein sequence ID" value="GAC28262.1"/>
    <property type="molecule type" value="Genomic_DNA"/>
</dbReference>